<comment type="similarity">
    <text evidence="2">Belongs to the TMEM86 family.</text>
</comment>
<reference evidence="7 8" key="1">
    <citation type="journal article" date="2018" name="Genome Announc.">
        <title>Draft Genome Sequence of "Candidatus Phycosocius bacilliformis," an Alphaproteobacterial Ectosymbiont of the Hydrocarbon-Producing Green Alga Botryococcus braunii.</title>
        <authorList>
            <person name="Tanabe Y."/>
            <person name="Yamaguchi H."/>
            <person name="Watanabe M.M."/>
        </authorList>
    </citation>
    <scope>NUCLEOTIDE SEQUENCE [LARGE SCALE GENOMIC DNA]</scope>
    <source>
        <strain evidence="7 8">BOTRYCO-2</strain>
    </source>
</reference>
<dbReference type="Pfam" id="PF07947">
    <property type="entry name" value="YhhN"/>
    <property type="match status" value="1"/>
</dbReference>
<feature type="transmembrane region" description="Helical" evidence="6">
    <location>
        <begin position="78"/>
        <end position="101"/>
    </location>
</feature>
<comment type="caution">
    <text evidence="7">The sequence shown here is derived from an EMBL/GenBank/DDBJ whole genome shotgun (WGS) entry which is preliminary data.</text>
</comment>
<comment type="subcellular location">
    <subcellularLocation>
        <location evidence="1">Membrane</location>
        <topology evidence="1">Multi-pass membrane protein</topology>
    </subcellularLocation>
</comment>
<evidence type="ECO:0000256" key="5">
    <source>
        <dbReference type="ARBA" id="ARBA00023136"/>
    </source>
</evidence>
<dbReference type="PANTHER" id="PTHR31885:SF6">
    <property type="entry name" value="GH04784P"/>
    <property type="match status" value="1"/>
</dbReference>
<evidence type="ECO:0000256" key="2">
    <source>
        <dbReference type="ARBA" id="ARBA00007375"/>
    </source>
</evidence>
<feature type="transmembrane region" description="Helical" evidence="6">
    <location>
        <begin position="165"/>
        <end position="187"/>
    </location>
</feature>
<keyword evidence="5 6" id="KW-0472">Membrane</keyword>
<name>A0A2P2EB08_9PROT</name>
<feature type="transmembrane region" description="Helical" evidence="6">
    <location>
        <begin position="140"/>
        <end position="159"/>
    </location>
</feature>
<evidence type="ECO:0000256" key="1">
    <source>
        <dbReference type="ARBA" id="ARBA00004141"/>
    </source>
</evidence>
<evidence type="ECO:0000256" key="4">
    <source>
        <dbReference type="ARBA" id="ARBA00022989"/>
    </source>
</evidence>
<dbReference type="RefSeq" id="WP_238164953.1">
    <property type="nucleotide sequence ID" value="NZ_BFBR01000005.1"/>
</dbReference>
<keyword evidence="8" id="KW-1185">Reference proteome</keyword>
<keyword evidence="3 6" id="KW-0812">Transmembrane</keyword>
<feature type="transmembrane region" description="Helical" evidence="6">
    <location>
        <begin position="199"/>
        <end position="218"/>
    </location>
</feature>
<proteinExistence type="inferred from homology"/>
<protein>
    <submittedName>
        <fullName evidence="7">Putative membrane protein</fullName>
    </submittedName>
</protein>
<keyword evidence="4 6" id="KW-1133">Transmembrane helix</keyword>
<feature type="transmembrane region" description="Helical" evidence="6">
    <location>
        <begin position="43"/>
        <end position="66"/>
    </location>
</feature>
<dbReference type="GO" id="GO:0016020">
    <property type="term" value="C:membrane"/>
    <property type="evidence" value="ECO:0007669"/>
    <property type="project" value="UniProtKB-SubCell"/>
</dbReference>
<evidence type="ECO:0000256" key="3">
    <source>
        <dbReference type="ARBA" id="ARBA00022692"/>
    </source>
</evidence>
<dbReference type="InterPro" id="IPR012506">
    <property type="entry name" value="TMEM86B-like"/>
</dbReference>
<dbReference type="GO" id="GO:0016787">
    <property type="term" value="F:hydrolase activity"/>
    <property type="evidence" value="ECO:0007669"/>
    <property type="project" value="TreeGrafter"/>
</dbReference>
<accession>A0A2P2EB08</accession>
<feature type="transmembrane region" description="Helical" evidence="6">
    <location>
        <begin position="107"/>
        <end position="128"/>
    </location>
</feature>
<sequence>MTETLNPVWYGSALAALLYLIVYNRQEASARRSLVKTAGVAGLAGVAFLSGGPVFLVLALLASALGDYLLAAPGDRRFMAGVVAFAVAHACYIPLFIALGAGSAPLALWQMGAAGGLVLISAALLFGLLWPHLGVMKGPLALYFLIIVSMCVCALALPASAGLGLVMLGVVAFAVSDMILGIEMFTLTADSPWRRLTSPAIWILYYGGQALITCGVLAA</sequence>
<evidence type="ECO:0000313" key="7">
    <source>
        <dbReference type="EMBL" id="GBF58245.1"/>
    </source>
</evidence>
<gene>
    <name evidence="7" type="ORF">PbB2_01917</name>
</gene>
<evidence type="ECO:0000313" key="8">
    <source>
        <dbReference type="Proteomes" id="UP000245086"/>
    </source>
</evidence>
<dbReference type="EMBL" id="BFBR01000005">
    <property type="protein sequence ID" value="GBF58245.1"/>
    <property type="molecule type" value="Genomic_DNA"/>
</dbReference>
<dbReference type="AlphaFoldDB" id="A0A2P2EB08"/>
<feature type="transmembrane region" description="Helical" evidence="6">
    <location>
        <begin position="7"/>
        <end position="23"/>
    </location>
</feature>
<dbReference type="Proteomes" id="UP000245086">
    <property type="component" value="Unassembled WGS sequence"/>
</dbReference>
<evidence type="ECO:0000256" key="6">
    <source>
        <dbReference type="SAM" id="Phobius"/>
    </source>
</evidence>
<dbReference type="PANTHER" id="PTHR31885">
    <property type="entry name" value="GH04784P"/>
    <property type="match status" value="1"/>
</dbReference>
<organism evidence="7 8">
    <name type="scientific">Candidatus Phycosocius bacilliformis</name>
    <dbReference type="NCBI Taxonomy" id="1445552"/>
    <lineage>
        <taxon>Bacteria</taxon>
        <taxon>Pseudomonadati</taxon>
        <taxon>Pseudomonadota</taxon>
        <taxon>Alphaproteobacteria</taxon>
        <taxon>Caulobacterales</taxon>
        <taxon>Caulobacterales incertae sedis</taxon>
        <taxon>Candidatus Phycosocius</taxon>
    </lineage>
</organism>